<reference evidence="4 5" key="1">
    <citation type="submission" date="2018-06" db="EMBL/GenBank/DDBJ databases">
        <title>Complete genome of Desulfovibrio indonesiensis P37SLT.</title>
        <authorList>
            <person name="Crispim J.S."/>
            <person name="Vidigal P.M.P."/>
            <person name="Silva L.C.F."/>
            <person name="Laguardia C.N."/>
            <person name="Araujo L.C."/>
            <person name="Dias R.S."/>
            <person name="Sousa M.P."/>
            <person name="Paula S.O."/>
            <person name="Silva C."/>
        </authorList>
    </citation>
    <scope>NUCLEOTIDE SEQUENCE [LARGE SCALE GENOMIC DNA]</scope>
    <source>
        <strain evidence="4 5">P37SLT</strain>
    </source>
</reference>
<dbReference type="RefSeq" id="WP_144301812.1">
    <property type="nucleotide sequence ID" value="NZ_QMIE01000002.1"/>
</dbReference>
<dbReference type="PANTHER" id="PTHR47235">
    <property type="entry name" value="BLR6548 PROTEIN"/>
    <property type="match status" value="1"/>
</dbReference>
<protein>
    <submittedName>
        <fullName evidence="4">ABC transporter substrate-binding protein</fullName>
    </submittedName>
</protein>
<evidence type="ECO:0000313" key="5">
    <source>
        <dbReference type="Proteomes" id="UP000448292"/>
    </source>
</evidence>
<dbReference type="Proteomes" id="UP000448292">
    <property type="component" value="Unassembled WGS sequence"/>
</dbReference>
<evidence type="ECO:0000256" key="1">
    <source>
        <dbReference type="ARBA" id="ARBA00010062"/>
    </source>
</evidence>
<evidence type="ECO:0000256" key="2">
    <source>
        <dbReference type="ARBA" id="ARBA00022729"/>
    </source>
</evidence>
<dbReference type="AlphaFoldDB" id="A0A7M3MJA3"/>
<keyword evidence="5" id="KW-1185">Reference proteome</keyword>
<comment type="similarity">
    <text evidence="1">Belongs to the leucine-binding protein family.</text>
</comment>
<evidence type="ECO:0000313" key="4">
    <source>
        <dbReference type="EMBL" id="TVM19547.1"/>
    </source>
</evidence>
<dbReference type="InterPro" id="IPR028082">
    <property type="entry name" value="Peripla_BP_I"/>
</dbReference>
<dbReference type="SUPFAM" id="SSF53822">
    <property type="entry name" value="Periplasmic binding protein-like I"/>
    <property type="match status" value="1"/>
</dbReference>
<proteinExistence type="inferred from homology"/>
<dbReference type="Pfam" id="PF13458">
    <property type="entry name" value="Peripla_BP_6"/>
    <property type="match status" value="1"/>
</dbReference>
<dbReference type="EMBL" id="QMIE01000002">
    <property type="protein sequence ID" value="TVM19547.1"/>
    <property type="molecule type" value="Genomic_DNA"/>
</dbReference>
<keyword evidence="2" id="KW-0732">Signal</keyword>
<dbReference type="OrthoDB" id="9777352at2"/>
<name>A0A7M3MJA3_9BACT</name>
<dbReference type="InterPro" id="IPR028081">
    <property type="entry name" value="Leu-bd"/>
</dbReference>
<feature type="domain" description="Leucine-binding protein" evidence="3">
    <location>
        <begin position="47"/>
        <end position="410"/>
    </location>
</feature>
<organism evidence="4 5">
    <name type="scientific">Oceanidesulfovibrio indonesiensis</name>
    <dbReference type="NCBI Taxonomy" id="54767"/>
    <lineage>
        <taxon>Bacteria</taxon>
        <taxon>Pseudomonadati</taxon>
        <taxon>Thermodesulfobacteriota</taxon>
        <taxon>Desulfovibrionia</taxon>
        <taxon>Desulfovibrionales</taxon>
        <taxon>Desulfovibrionaceae</taxon>
        <taxon>Oceanidesulfovibrio</taxon>
    </lineage>
</organism>
<dbReference type="PANTHER" id="PTHR47235:SF1">
    <property type="entry name" value="BLR6548 PROTEIN"/>
    <property type="match status" value="1"/>
</dbReference>
<comment type="caution">
    <text evidence="4">The sequence shown here is derived from an EMBL/GenBank/DDBJ whole genome shotgun (WGS) entry which is preliminary data.</text>
</comment>
<dbReference type="Gene3D" id="3.40.50.2300">
    <property type="match status" value="2"/>
</dbReference>
<sequence>MPILRKRLSTLLLSISILLAVVGGAFSVKAETQAPASVPAFRGELLLGMSAAFTGQSRNLGIELYRGSMAYFRYINAHGGVNGRRIVLRTLDDGYNPDPAMENTIRLIEDDSVIALFNYVGTPTVTRILPLLMLKRDRSRYLFFPFTGSQPQREPPYDEYVFNLRASYIEETAGLVSRLLEIGRSRIAVFYQADAYGRSGWDGVRRALRENGLEIAGEASYRRGASFKDSMSAQAAIIKDAQPDAVVSVGSYEACAAFIRDARAAGLDAPIANLSFVGSESMLGLLMREGGAELTRDLINSQVVPSYEDTSLPAVREYRRIMDEYAPGPPEGFGDESYASPRYGFVSFEGFLNAKVMVHVLQRLGENARAADIRRAAETLNNLDIGIDVPVGFSRNDHQGLVKIYYTTVSEGAFVPVQDWSRWEK</sequence>
<accession>A0A7M3MJA3</accession>
<gene>
    <name evidence="4" type="ORF">DPQ33_03605</name>
</gene>
<dbReference type="CDD" id="cd19978">
    <property type="entry name" value="PBP1_ABC_ligand_binding-like"/>
    <property type="match status" value="1"/>
</dbReference>
<evidence type="ECO:0000259" key="3">
    <source>
        <dbReference type="Pfam" id="PF13458"/>
    </source>
</evidence>